<dbReference type="Pfam" id="PF00232">
    <property type="entry name" value="Glyco_hydro_1"/>
    <property type="match status" value="1"/>
</dbReference>
<evidence type="ECO:0000313" key="1">
    <source>
        <dbReference type="EMBL" id="PLK29035.1"/>
    </source>
</evidence>
<name>A0A2J4JME7_9FIRM</name>
<dbReference type="AlphaFoldDB" id="A0A2J4JME7"/>
<organism evidence="1 2">
    <name type="scientific">Faecalibacterium prausnitzii</name>
    <dbReference type="NCBI Taxonomy" id="853"/>
    <lineage>
        <taxon>Bacteria</taxon>
        <taxon>Bacillati</taxon>
        <taxon>Bacillota</taxon>
        <taxon>Clostridia</taxon>
        <taxon>Eubacteriales</taxon>
        <taxon>Oscillospiraceae</taxon>
        <taxon>Faecalibacterium</taxon>
    </lineage>
</organism>
<dbReference type="SUPFAM" id="SSF51445">
    <property type="entry name" value="(Trans)glycosidases"/>
    <property type="match status" value="1"/>
</dbReference>
<proteinExistence type="predicted"/>
<protein>
    <submittedName>
        <fullName evidence="1">Uncharacterized protein</fullName>
    </submittedName>
</protein>
<reference evidence="1 2" key="1">
    <citation type="journal article" date="2017" name="Front. Microbiol.">
        <title>New Insights into the Diversity of the Genus Faecalibacterium.</title>
        <authorList>
            <person name="Benevides L."/>
            <person name="Burman S."/>
            <person name="Martin R."/>
            <person name="Robert V."/>
            <person name="Thomas M."/>
            <person name="Miquel S."/>
            <person name="Chain F."/>
            <person name="Sokol H."/>
            <person name="Bermudez-Humaran L.G."/>
            <person name="Morrison M."/>
            <person name="Langella P."/>
            <person name="Azevedo V.A."/>
            <person name="Chatel J.M."/>
            <person name="Soares S."/>
        </authorList>
    </citation>
    <scope>NUCLEOTIDE SEQUENCE [LARGE SCALE GENOMIC DNA]</scope>
    <source>
        <strain evidence="1 2">CNCM I 4542</strain>
    </source>
</reference>
<dbReference type="Proteomes" id="UP000221015">
    <property type="component" value="Unassembled WGS sequence"/>
</dbReference>
<accession>A0A2J4JME7</accession>
<evidence type="ECO:0000313" key="2">
    <source>
        <dbReference type="Proteomes" id="UP000221015"/>
    </source>
</evidence>
<dbReference type="Gene3D" id="3.20.20.80">
    <property type="entry name" value="Glycosidases"/>
    <property type="match status" value="1"/>
</dbReference>
<gene>
    <name evidence="1" type="ORF">CGS50_007820</name>
</gene>
<comment type="caution">
    <text evidence="1">The sequence shown here is derived from an EMBL/GenBank/DDBJ whole genome shotgun (WGS) entry which is preliminary data.</text>
</comment>
<sequence>MQKIKYALMPAVAPDVPLRETPAGVMDAPFEHNDDTTMMTVTKNILLAHGRTVQVLRKNCPDAKVGIAPTGDCCLPKDGSPEEVEKAQAKSLSHYPGYIMSNTWWADPVFWGRYPEWAREKFGDIIPPCSALSRIPAGGIEM</sequence>
<dbReference type="GO" id="GO:0005975">
    <property type="term" value="P:carbohydrate metabolic process"/>
    <property type="evidence" value="ECO:0007669"/>
    <property type="project" value="InterPro"/>
</dbReference>
<dbReference type="InterPro" id="IPR001360">
    <property type="entry name" value="Glyco_hydro_1"/>
</dbReference>
<dbReference type="InterPro" id="IPR017853">
    <property type="entry name" value="GH"/>
</dbReference>
<dbReference type="EMBL" id="NMTS02000056">
    <property type="protein sequence ID" value="PLK29035.1"/>
    <property type="molecule type" value="Genomic_DNA"/>
</dbReference>
<dbReference type="GO" id="GO:0004553">
    <property type="term" value="F:hydrolase activity, hydrolyzing O-glycosyl compounds"/>
    <property type="evidence" value="ECO:0007669"/>
    <property type="project" value="InterPro"/>
</dbReference>
<dbReference type="RefSeq" id="WP_097781469.1">
    <property type="nucleotide sequence ID" value="NZ_NMTS02000056.1"/>
</dbReference>